<dbReference type="GO" id="GO:0003677">
    <property type="term" value="F:DNA binding"/>
    <property type="evidence" value="ECO:0007669"/>
    <property type="project" value="UniProtKB-UniRule"/>
</dbReference>
<keyword evidence="1" id="KW-0805">Transcription regulation</keyword>
<keyword evidence="3" id="KW-0804">Transcription</keyword>
<dbReference type="PATRIC" id="fig|1191460.12.peg.1906"/>
<evidence type="ECO:0000313" key="7">
    <source>
        <dbReference type="Proteomes" id="UP000018445"/>
    </source>
</evidence>
<evidence type="ECO:0000256" key="3">
    <source>
        <dbReference type="ARBA" id="ARBA00023163"/>
    </source>
</evidence>
<accession>N9A018</accession>
<dbReference type="EMBL" id="APPO01000013">
    <property type="protein sequence ID" value="ENV37110.1"/>
    <property type="molecule type" value="Genomic_DNA"/>
</dbReference>
<dbReference type="Gene3D" id="1.10.357.10">
    <property type="entry name" value="Tetracycline Repressor, domain 2"/>
    <property type="match status" value="1"/>
</dbReference>
<evidence type="ECO:0000259" key="5">
    <source>
        <dbReference type="PROSITE" id="PS50977"/>
    </source>
</evidence>
<feature type="DNA-binding region" description="H-T-H motif" evidence="4">
    <location>
        <begin position="31"/>
        <end position="50"/>
    </location>
</feature>
<reference evidence="6 7" key="1">
    <citation type="submission" date="2013-02" db="EMBL/GenBank/DDBJ databases">
        <title>The Genome Sequence of Acinetobacter venetianus CIP 110063.</title>
        <authorList>
            <consortium name="The Broad Institute Genome Sequencing Platform"/>
            <consortium name="The Broad Institute Genome Sequencing Center for Infectious Disease"/>
            <person name="Cerqueira G."/>
            <person name="Feldgarden M."/>
            <person name="Courvalin P."/>
            <person name="Perichon B."/>
            <person name="Grillot-Courvalin C."/>
            <person name="Clermont D."/>
            <person name="Rocha E."/>
            <person name="Yoon E.-J."/>
            <person name="Nemec A."/>
            <person name="Walker B."/>
            <person name="Young S.K."/>
            <person name="Zeng Q."/>
            <person name="Gargeya S."/>
            <person name="Fitzgerald M."/>
            <person name="Haas B."/>
            <person name="Abouelleil A."/>
            <person name="Alvarado L."/>
            <person name="Arachchi H.M."/>
            <person name="Berlin A.M."/>
            <person name="Chapman S.B."/>
            <person name="Dewar J."/>
            <person name="Goldberg J."/>
            <person name="Griggs A."/>
            <person name="Gujja S."/>
            <person name="Hansen M."/>
            <person name="Howarth C."/>
            <person name="Imamovic A."/>
            <person name="Larimer J."/>
            <person name="McCowan C."/>
            <person name="Murphy C."/>
            <person name="Neiman D."/>
            <person name="Pearson M."/>
            <person name="Priest M."/>
            <person name="Roberts A."/>
            <person name="Saif S."/>
            <person name="Shea T."/>
            <person name="Sisk P."/>
            <person name="Sykes S."/>
            <person name="Wortman J."/>
            <person name="Nusbaum C."/>
            <person name="Birren B."/>
        </authorList>
    </citation>
    <scope>NUCLEOTIDE SEQUENCE [LARGE SCALE GENOMIC DNA]</scope>
    <source>
        <strain evidence="7">ATCC 31012 / DSM 23050 / BCRC 14357 / CCUG 45561 / CIP 110063 / KCTC 2702 / LMG 19082 / RAG-1</strain>
    </source>
</reference>
<dbReference type="SUPFAM" id="SSF46689">
    <property type="entry name" value="Homeodomain-like"/>
    <property type="match status" value="1"/>
</dbReference>
<dbReference type="HOGENOM" id="CLU_069356_40_3_6"/>
<keyword evidence="7" id="KW-1185">Reference proteome</keyword>
<evidence type="ECO:0000256" key="1">
    <source>
        <dbReference type="ARBA" id="ARBA00023015"/>
    </source>
</evidence>
<dbReference type="eggNOG" id="COG1309">
    <property type="taxonomic scope" value="Bacteria"/>
</dbReference>
<proteinExistence type="predicted"/>
<gene>
    <name evidence="6" type="ORF">F959_01918</name>
</gene>
<name>N9A018_ACIVR</name>
<evidence type="ECO:0000256" key="2">
    <source>
        <dbReference type="ARBA" id="ARBA00023125"/>
    </source>
</evidence>
<dbReference type="Pfam" id="PF13305">
    <property type="entry name" value="TetR_C_33"/>
    <property type="match status" value="1"/>
</dbReference>
<dbReference type="InterPro" id="IPR009057">
    <property type="entry name" value="Homeodomain-like_sf"/>
</dbReference>
<dbReference type="InterPro" id="IPR036271">
    <property type="entry name" value="Tet_transcr_reg_TetR-rel_C_sf"/>
</dbReference>
<dbReference type="Proteomes" id="UP000018445">
    <property type="component" value="Unassembled WGS sequence"/>
</dbReference>
<keyword evidence="2 4" id="KW-0238">DNA-binding</keyword>
<dbReference type="InterPro" id="IPR025996">
    <property type="entry name" value="MT1864/Rv1816-like_C"/>
</dbReference>
<organism evidence="6 7">
    <name type="scientific">Acinetobacter venetianus (strain ATCC 31012 / DSM 23050 / BCRC 14357 / CCUG 45561 / CIP 110063 / KCTC 2702 / LMG 19082 / RAG-1)</name>
    <dbReference type="NCBI Taxonomy" id="1191460"/>
    <lineage>
        <taxon>Bacteria</taxon>
        <taxon>Pseudomonadati</taxon>
        <taxon>Pseudomonadota</taxon>
        <taxon>Gammaproteobacteria</taxon>
        <taxon>Moraxellales</taxon>
        <taxon>Moraxellaceae</taxon>
        <taxon>Acinetobacter</taxon>
    </lineage>
</organism>
<dbReference type="SUPFAM" id="SSF48498">
    <property type="entry name" value="Tetracyclin repressor-like, C-terminal domain"/>
    <property type="match status" value="1"/>
</dbReference>
<evidence type="ECO:0000313" key="6">
    <source>
        <dbReference type="EMBL" id="ENV37110.1"/>
    </source>
</evidence>
<protein>
    <recommendedName>
        <fullName evidence="5">HTH tetR-type domain-containing protein</fullName>
    </recommendedName>
</protein>
<comment type="caution">
    <text evidence="6">The sequence shown here is derived from an EMBL/GenBank/DDBJ whole genome shotgun (WGS) entry which is preliminary data.</text>
</comment>
<evidence type="ECO:0000256" key="4">
    <source>
        <dbReference type="PROSITE-ProRule" id="PRU00335"/>
    </source>
</evidence>
<dbReference type="PROSITE" id="PS50977">
    <property type="entry name" value="HTH_TETR_2"/>
    <property type="match status" value="1"/>
</dbReference>
<dbReference type="RefSeq" id="WP_004879510.1">
    <property type="nucleotide sequence ID" value="NZ_AKIQ01000025.1"/>
</dbReference>
<feature type="domain" description="HTH tetR-type" evidence="5">
    <location>
        <begin position="8"/>
        <end position="68"/>
    </location>
</feature>
<dbReference type="GeneID" id="58194787"/>
<dbReference type="InterPro" id="IPR001647">
    <property type="entry name" value="HTH_TetR"/>
</dbReference>
<dbReference type="Pfam" id="PF00440">
    <property type="entry name" value="TetR_N"/>
    <property type="match status" value="1"/>
</dbReference>
<dbReference type="OrthoDB" id="5293556at2"/>
<dbReference type="AlphaFoldDB" id="N9A018"/>
<sequence length="209" mass="23234">MGVSVKQKDRRELMTQAAVELLEQDGPNAMTVRKITAKIGMSSIAVYTEFGSMENLVASVVDYGFLQLIQKFQQLPSTDNVLLDLWQIVCVVREFALAHRHLYAVMFAAESVGGYQRSGDELEQGIETLKFLHKICVKAVDEKFFSSSSRHATQHIWATMHGRLMLELAGYLSNDKELLKSYGSLIATSMIGLGAQADLVTKTIQTISK</sequence>